<reference evidence="17 18" key="1">
    <citation type="submission" date="2018-06" db="EMBL/GenBank/DDBJ databases">
        <authorList>
            <consortium name="Pathogen Informatics"/>
            <person name="Doyle S."/>
        </authorList>
    </citation>
    <scope>NUCLEOTIDE SEQUENCE [LARGE SCALE GENOMIC DNA]</scope>
    <source>
        <strain evidence="17 18">NCTC12410</strain>
    </source>
</reference>
<dbReference type="PANTHER" id="PTHR36570">
    <property type="entry name" value="DISULFIDE BOND FORMATION PROTEIN B"/>
    <property type="match status" value="1"/>
</dbReference>
<evidence type="ECO:0000256" key="11">
    <source>
        <dbReference type="ARBA" id="ARBA00023284"/>
    </source>
</evidence>
<dbReference type="InterPro" id="IPR023380">
    <property type="entry name" value="DsbB-like_sf"/>
</dbReference>
<dbReference type="GO" id="GO:0015035">
    <property type="term" value="F:protein-disulfide reductase activity"/>
    <property type="evidence" value="ECO:0007669"/>
    <property type="project" value="InterPro"/>
</dbReference>
<evidence type="ECO:0000256" key="15">
    <source>
        <dbReference type="ARBA" id="ARBA00039389"/>
    </source>
</evidence>
<dbReference type="EMBL" id="UGHV01000001">
    <property type="protein sequence ID" value="STO97222.1"/>
    <property type="molecule type" value="Genomic_DNA"/>
</dbReference>
<keyword evidence="10" id="KW-1015">Disulfide bond</keyword>
<dbReference type="AlphaFoldDB" id="A0A377J3Z3"/>
<accession>A0A377J3Z3</accession>
<evidence type="ECO:0000313" key="18">
    <source>
        <dbReference type="Proteomes" id="UP000254841"/>
    </source>
</evidence>
<comment type="similarity">
    <text evidence="13">Belongs to the DsbB family. DsbI subfamily.</text>
</comment>
<evidence type="ECO:0000256" key="12">
    <source>
        <dbReference type="ARBA" id="ARBA00037310"/>
    </source>
</evidence>
<dbReference type="InterPro" id="IPR050183">
    <property type="entry name" value="DsbB"/>
</dbReference>
<evidence type="ECO:0000256" key="2">
    <source>
        <dbReference type="ARBA" id="ARBA00022448"/>
    </source>
</evidence>
<dbReference type="GO" id="GO:0006457">
    <property type="term" value="P:protein folding"/>
    <property type="evidence" value="ECO:0007669"/>
    <property type="project" value="InterPro"/>
</dbReference>
<organism evidence="17 18">
    <name type="scientific">Helicobacter canis</name>
    <dbReference type="NCBI Taxonomy" id="29419"/>
    <lineage>
        <taxon>Bacteria</taxon>
        <taxon>Pseudomonadati</taxon>
        <taxon>Campylobacterota</taxon>
        <taxon>Epsilonproteobacteria</taxon>
        <taxon>Campylobacterales</taxon>
        <taxon>Helicobacteraceae</taxon>
        <taxon>Helicobacter</taxon>
    </lineage>
</organism>
<proteinExistence type="inferred from homology"/>
<keyword evidence="5 16" id="KW-0812">Transmembrane</keyword>
<keyword evidence="3" id="KW-1003">Cell membrane</keyword>
<dbReference type="PANTHER" id="PTHR36570:SF1">
    <property type="entry name" value="PROTEIN-DISULFIDE OXIDOREDUCTASE DSBI"/>
    <property type="match status" value="1"/>
</dbReference>
<gene>
    <name evidence="17" type="primary">dsbB</name>
    <name evidence="17" type="ORF">NCTC12410_01047</name>
</gene>
<keyword evidence="2" id="KW-0813">Transport</keyword>
<protein>
    <recommendedName>
        <fullName evidence="15">Putative protein-disulfide oxidoreductase DsbI</fullName>
    </recommendedName>
</protein>
<evidence type="ECO:0000256" key="16">
    <source>
        <dbReference type="SAM" id="Phobius"/>
    </source>
</evidence>
<dbReference type="Proteomes" id="UP000254841">
    <property type="component" value="Unassembled WGS sequence"/>
</dbReference>
<dbReference type="OrthoDB" id="5393791at2"/>
<dbReference type="Gene3D" id="1.20.1550.10">
    <property type="entry name" value="DsbB-like"/>
    <property type="match status" value="1"/>
</dbReference>
<evidence type="ECO:0000256" key="14">
    <source>
        <dbReference type="ARBA" id="ARBA00038526"/>
    </source>
</evidence>
<evidence type="ECO:0000256" key="8">
    <source>
        <dbReference type="ARBA" id="ARBA00023002"/>
    </source>
</evidence>
<evidence type="ECO:0000256" key="10">
    <source>
        <dbReference type="ARBA" id="ARBA00023157"/>
    </source>
</evidence>
<keyword evidence="9 16" id="KW-0472">Membrane</keyword>
<keyword evidence="11" id="KW-0676">Redox-active center</keyword>
<name>A0A377J3Z3_9HELI</name>
<evidence type="ECO:0000256" key="4">
    <source>
        <dbReference type="ARBA" id="ARBA00022519"/>
    </source>
</evidence>
<comment type="function">
    <text evidence="12">Required for disulfide bond formation in some proteins. Part of a redox system composed of DsbI and DsbL that mediates formation of an essential disulfide bond in AssT.</text>
</comment>
<evidence type="ECO:0000256" key="9">
    <source>
        <dbReference type="ARBA" id="ARBA00023136"/>
    </source>
</evidence>
<dbReference type="RefSeq" id="WP_115011476.1">
    <property type="nucleotide sequence ID" value="NZ_UGHV01000001.1"/>
</dbReference>
<feature type="transmembrane region" description="Helical" evidence="16">
    <location>
        <begin position="76"/>
        <end position="97"/>
    </location>
</feature>
<keyword evidence="6" id="KW-0249">Electron transport</keyword>
<evidence type="ECO:0000256" key="13">
    <source>
        <dbReference type="ARBA" id="ARBA00038060"/>
    </source>
</evidence>
<dbReference type="SUPFAM" id="SSF158442">
    <property type="entry name" value="DsbB-like"/>
    <property type="match status" value="1"/>
</dbReference>
<sequence length="211" mass="23762">MSWLHQVALWLHKWQARRLGWILLAGVSLGLVVFSHYVLQVYGYMRPCEQCVYIRYAFVVFACGASLVALAPSGRVAFGVGYVCMLYACVRGLVAAWQLHRIHTAIHSDEVVFGIRGCSMQAHFDFGLPLDRWLPEWFAPSGDCGFDMPIIPSGVALSGLRKAFVELYANGWYLLPKWEIGTMAQCCLVIFSALLVMIMLLAWGRWIARGR</sequence>
<comment type="subcellular location">
    <subcellularLocation>
        <location evidence="1">Cell inner membrane</location>
        <topology evidence="1">Multi-pass membrane protein</topology>
    </subcellularLocation>
</comment>
<dbReference type="GO" id="GO:0005886">
    <property type="term" value="C:plasma membrane"/>
    <property type="evidence" value="ECO:0007669"/>
    <property type="project" value="UniProtKB-SubCell"/>
</dbReference>
<comment type="subunit">
    <text evidence="14">Interacts with DsbL.</text>
</comment>
<evidence type="ECO:0000256" key="7">
    <source>
        <dbReference type="ARBA" id="ARBA00022989"/>
    </source>
</evidence>
<feature type="transmembrane region" description="Helical" evidence="16">
    <location>
        <begin position="20"/>
        <end position="39"/>
    </location>
</feature>
<keyword evidence="7 16" id="KW-1133">Transmembrane helix</keyword>
<dbReference type="NCBIfam" id="NF003304">
    <property type="entry name" value="PRK04307.1"/>
    <property type="match status" value="1"/>
</dbReference>
<keyword evidence="4" id="KW-0997">Cell inner membrane</keyword>
<feature type="transmembrane region" description="Helical" evidence="16">
    <location>
        <begin position="186"/>
        <end position="208"/>
    </location>
</feature>
<evidence type="ECO:0000313" key="17">
    <source>
        <dbReference type="EMBL" id="STO97222.1"/>
    </source>
</evidence>
<feature type="transmembrane region" description="Helical" evidence="16">
    <location>
        <begin position="51"/>
        <end position="70"/>
    </location>
</feature>
<keyword evidence="8" id="KW-0560">Oxidoreductase</keyword>
<dbReference type="InterPro" id="IPR003752">
    <property type="entry name" value="DiS_bond_form_DsbB/BdbC"/>
</dbReference>
<evidence type="ECO:0000256" key="6">
    <source>
        <dbReference type="ARBA" id="ARBA00022982"/>
    </source>
</evidence>
<evidence type="ECO:0000256" key="3">
    <source>
        <dbReference type="ARBA" id="ARBA00022475"/>
    </source>
</evidence>
<dbReference type="Pfam" id="PF02600">
    <property type="entry name" value="DsbB"/>
    <property type="match status" value="1"/>
</dbReference>
<evidence type="ECO:0000256" key="5">
    <source>
        <dbReference type="ARBA" id="ARBA00022692"/>
    </source>
</evidence>
<evidence type="ECO:0000256" key="1">
    <source>
        <dbReference type="ARBA" id="ARBA00004429"/>
    </source>
</evidence>